<evidence type="ECO:0000313" key="2">
    <source>
        <dbReference type="Proteomes" id="UP001595075"/>
    </source>
</evidence>
<dbReference type="EMBL" id="JAZHXI010000004">
    <property type="protein sequence ID" value="KAL2072779.1"/>
    <property type="molecule type" value="Genomic_DNA"/>
</dbReference>
<keyword evidence="2" id="KW-1185">Reference proteome</keyword>
<accession>A0ABR4CSD1</accession>
<proteinExistence type="predicted"/>
<organism evidence="1 2">
    <name type="scientific">Oculimacula yallundae</name>
    <dbReference type="NCBI Taxonomy" id="86028"/>
    <lineage>
        <taxon>Eukaryota</taxon>
        <taxon>Fungi</taxon>
        <taxon>Dikarya</taxon>
        <taxon>Ascomycota</taxon>
        <taxon>Pezizomycotina</taxon>
        <taxon>Leotiomycetes</taxon>
        <taxon>Helotiales</taxon>
        <taxon>Ploettnerulaceae</taxon>
        <taxon>Oculimacula</taxon>
    </lineage>
</organism>
<sequence>MELLYLGQEFENWSVLGGSSHINIGGKNHLCTHIMQSFHSRHLILMDIPIPALRCVAQSRRQRTQANMRGNGKRNS</sequence>
<gene>
    <name evidence="1" type="ORF">VTL71DRAFT_12122</name>
</gene>
<name>A0ABR4CSD1_9HELO</name>
<reference evidence="1 2" key="1">
    <citation type="journal article" date="2024" name="Commun. Biol.">
        <title>Comparative genomic analysis of thermophilic fungi reveals convergent evolutionary adaptations and gene losses.</title>
        <authorList>
            <person name="Steindorff A.S."/>
            <person name="Aguilar-Pontes M.V."/>
            <person name="Robinson A.J."/>
            <person name="Andreopoulos B."/>
            <person name="LaButti K."/>
            <person name="Kuo A."/>
            <person name="Mondo S."/>
            <person name="Riley R."/>
            <person name="Otillar R."/>
            <person name="Haridas S."/>
            <person name="Lipzen A."/>
            <person name="Grimwood J."/>
            <person name="Schmutz J."/>
            <person name="Clum A."/>
            <person name="Reid I.D."/>
            <person name="Moisan M.C."/>
            <person name="Butler G."/>
            <person name="Nguyen T.T.M."/>
            <person name="Dewar K."/>
            <person name="Conant G."/>
            <person name="Drula E."/>
            <person name="Henrissat B."/>
            <person name="Hansel C."/>
            <person name="Singer S."/>
            <person name="Hutchinson M.I."/>
            <person name="de Vries R.P."/>
            <person name="Natvig D.O."/>
            <person name="Powell A.J."/>
            <person name="Tsang A."/>
            <person name="Grigoriev I.V."/>
        </authorList>
    </citation>
    <scope>NUCLEOTIDE SEQUENCE [LARGE SCALE GENOMIC DNA]</scope>
    <source>
        <strain evidence="1 2">CBS 494.80</strain>
    </source>
</reference>
<comment type="caution">
    <text evidence="1">The sequence shown here is derived from an EMBL/GenBank/DDBJ whole genome shotgun (WGS) entry which is preliminary data.</text>
</comment>
<evidence type="ECO:0000313" key="1">
    <source>
        <dbReference type="EMBL" id="KAL2072779.1"/>
    </source>
</evidence>
<dbReference type="Proteomes" id="UP001595075">
    <property type="component" value="Unassembled WGS sequence"/>
</dbReference>
<protein>
    <submittedName>
        <fullName evidence="1">Uncharacterized protein</fullName>
    </submittedName>
</protein>